<dbReference type="SUPFAM" id="SSF53474">
    <property type="entry name" value="alpha/beta-Hydrolases"/>
    <property type="match status" value="1"/>
</dbReference>
<keyword evidence="3" id="KW-1185">Reference proteome</keyword>
<dbReference type="GO" id="GO:0016787">
    <property type="term" value="F:hydrolase activity"/>
    <property type="evidence" value="ECO:0007669"/>
    <property type="project" value="UniProtKB-KW"/>
</dbReference>
<organism evidence="2 3">
    <name type="scientific">Xylanibacter caecicola</name>
    <dbReference type="NCBI Taxonomy" id="2736294"/>
    <lineage>
        <taxon>Bacteria</taxon>
        <taxon>Pseudomonadati</taxon>
        <taxon>Bacteroidota</taxon>
        <taxon>Bacteroidia</taxon>
        <taxon>Bacteroidales</taxon>
        <taxon>Prevotellaceae</taxon>
        <taxon>Xylanibacter</taxon>
    </lineage>
</organism>
<keyword evidence="2" id="KW-0378">Hydrolase</keyword>
<protein>
    <submittedName>
        <fullName evidence="2">Alpha/beta hydrolase</fullName>
    </submittedName>
</protein>
<name>A0ABX2B2B0_9BACT</name>
<dbReference type="PANTHER" id="PTHR43265">
    <property type="entry name" value="ESTERASE ESTD"/>
    <property type="match status" value="1"/>
</dbReference>
<feature type="domain" description="Xaa-Pro dipeptidyl-peptidase-like" evidence="1">
    <location>
        <begin position="146"/>
        <end position="395"/>
    </location>
</feature>
<evidence type="ECO:0000313" key="2">
    <source>
        <dbReference type="EMBL" id="NPE25602.1"/>
    </source>
</evidence>
<evidence type="ECO:0000313" key="3">
    <source>
        <dbReference type="Proteomes" id="UP000820977"/>
    </source>
</evidence>
<dbReference type="Gene3D" id="3.40.50.1820">
    <property type="entry name" value="alpha/beta hydrolase"/>
    <property type="match status" value="1"/>
</dbReference>
<dbReference type="RefSeq" id="WP_172345067.1">
    <property type="nucleotide sequence ID" value="NZ_CATJFF010000074.1"/>
</dbReference>
<dbReference type="Pfam" id="PF02129">
    <property type="entry name" value="Peptidase_S15"/>
    <property type="match status" value="1"/>
</dbReference>
<evidence type="ECO:0000259" key="1">
    <source>
        <dbReference type="Pfam" id="PF02129"/>
    </source>
</evidence>
<comment type="caution">
    <text evidence="2">The sequence shown here is derived from an EMBL/GenBank/DDBJ whole genome shotgun (WGS) entry which is preliminary data.</text>
</comment>
<dbReference type="InterPro" id="IPR053145">
    <property type="entry name" value="AB_hydrolase_Est10"/>
</dbReference>
<gene>
    <name evidence="2" type="ORF">HPS54_08765</name>
</gene>
<reference evidence="2 3" key="1">
    <citation type="submission" date="2020-05" db="EMBL/GenBank/DDBJ databases">
        <title>Distinct polysaccharide utilization as determinants for interspecies competition between intestinal Prevotella spp.</title>
        <authorList>
            <person name="Galvez E.J.C."/>
            <person name="Iljazovic A."/>
            <person name="Strowig T."/>
        </authorList>
    </citation>
    <scope>NUCLEOTIDE SEQUENCE [LARGE SCALE GENOMIC DNA]</scope>
    <source>
        <strain evidence="2 3">PCHR</strain>
    </source>
</reference>
<dbReference type="InterPro" id="IPR000383">
    <property type="entry name" value="Xaa-Pro-like_dom"/>
</dbReference>
<sequence>MKRFNTILFVIMLLAQTVYGQGIIGSWKGLLDVGAVKLNIVFHFQNEDNGSVTCKLDSPDQGVKGITANVIHISSDSVKVSIPLLGVSYGGHLSDDIIKGVFSQAGYDFTLDLKKGNYMSDRPQTPVSPYPYKTEEISFVNQEDNAVLAGTLTYPVGYDESAAKGSVPVVLMVTGSGLQNRDEEVFDHKPFLVIADYLARNGIASLRYDDRSFGKSTGNASTATTKTFMSDAKNGIDYLKSMDKFGKIGVLGHSEGGTIAFMLGAEKHADFIISMAGAAVRGDKILVEQNRIALMYAGMSASDVQAYCAALEKICEYKSNNGGLTDAGAFEKIIRDNASDISEEAKENLKKVMNMDNPWMDYFVSYDPASDIKRVTCPVFALNGSLDTQVVAAQNLPVIRKLLPAHKFNAIKEYPGLNHLFQHAVTGNLTEYNKISETMSEEVLKDIVGWIKSLE</sequence>
<dbReference type="PANTHER" id="PTHR43265:SF1">
    <property type="entry name" value="ESTERASE ESTD"/>
    <property type="match status" value="1"/>
</dbReference>
<accession>A0ABX2B2B0</accession>
<dbReference type="InterPro" id="IPR029058">
    <property type="entry name" value="AB_hydrolase_fold"/>
</dbReference>
<dbReference type="EMBL" id="JABKKJ010000014">
    <property type="protein sequence ID" value="NPE25602.1"/>
    <property type="molecule type" value="Genomic_DNA"/>
</dbReference>
<dbReference type="Proteomes" id="UP000820977">
    <property type="component" value="Unassembled WGS sequence"/>
</dbReference>
<proteinExistence type="predicted"/>